<proteinExistence type="predicted"/>
<evidence type="ECO:0000313" key="2">
    <source>
        <dbReference type="Proteomes" id="UP000248795"/>
    </source>
</evidence>
<keyword evidence="2" id="KW-1185">Reference proteome</keyword>
<accession>A0A2W2AKK7</accession>
<comment type="caution">
    <text evidence="1">The sequence shown here is derived from an EMBL/GenBank/DDBJ whole genome shotgun (WGS) entry which is preliminary data.</text>
</comment>
<evidence type="ECO:0008006" key="3">
    <source>
        <dbReference type="Google" id="ProtNLM"/>
    </source>
</evidence>
<dbReference type="Proteomes" id="UP000248795">
    <property type="component" value="Unassembled WGS sequence"/>
</dbReference>
<name>A0A2W2AKK7_9HYPH</name>
<evidence type="ECO:0000313" key="1">
    <source>
        <dbReference type="EMBL" id="PZF75871.1"/>
    </source>
</evidence>
<organism evidence="1 2">
    <name type="scientific">Aestuariivirga litoralis</name>
    <dbReference type="NCBI Taxonomy" id="2650924"/>
    <lineage>
        <taxon>Bacteria</taxon>
        <taxon>Pseudomonadati</taxon>
        <taxon>Pseudomonadota</taxon>
        <taxon>Alphaproteobacteria</taxon>
        <taxon>Hyphomicrobiales</taxon>
        <taxon>Aestuariivirgaceae</taxon>
        <taxon>Aestuariivirga</taxon>
    </lineage>
</organism>
<dbReference type="AlphaFoldDB" id="A0A2W2AKK7"/>
<gene>
    <name evidence="1" type="ORF">DK847_16760</name>
</gene>
<dbReference type="Pfam" id="PF11149">
    <property type="entry name" value="DUF2924"/>
    <property type="match status" value="1"/>
</dbReference>
<protein>
    <recommendedName>
        <fullName evidence="3">DUF2924 domain-containing protein</fullName>
    </recommendedName>
</protein>
<dbReference type="EMBL" id="QKVK01000008">
    <property type="protein sequence ID" value="PZF75871.1"/>
    <property type="molecule type" value="Genomic_DNA"/>
</dbReference>
<reference evidence="2" key="1">
    <citation type="submission" date="2018-06" db="EMBL/GenBank/DDBJ databases">
        <title>Aestuariibacter litoralis strain KCTC 52945T.</title>
        <authorList>
            <person name="Li X."/>
            <person name="Salam N."/>
            <person name="Li J.-L."/>
            <person name="Chen Y.-M."/>
            <person name="Yang Z.-W."/>
            <person name="Zhang L.-Y."/>
            <person name="Han M.-X."/>
            <person name="Xiao M."/>
            <person name="Li W.-J."/>
        </authorList>
    </citation>
    <scope>NUCLEOTIDE SEQUENCE [LARGE SCALE GENOMIC DNA]</scope>
    <source>
        <strain evidence="2">KCTC 52945</strain>
    </source>
</reference>
<dbReference type="InterPro" id="IPR021322">
    <property type="entry name" value="DUF2924"/>
</dbReference>
<sequence length="151" mass="17152">MSMERADHLLPRLELLDIVQLREQWYLHFNSEAGNKLSAKLLRLAIAYRVQELEHDAVGRCDAILRIAQGQSRVREASGHGCAQQMKPRTRLLREYKGKVHEVLAVKNGLFVHEGQIFSSLSEVATRIVGKRRSGTSFFGLNGKSRRDRDG</sequence>